<evidence type="ECO:0000256" key="4">
    <source>
        <dbReference type="ARBA" id="ARBA00023098"/>
    </source>
</evidence>
<accession>A0ABD3QRQ1</accession>
<organism evidence="8 9">
    <name type="scientific">Cyclotella atomus</name>
    <dbReference type="NCBI Taxonomy" id="382360"/>
    <lineage>
        <taxon>Eukaryota</taxon>
        <taxon>Sar</taxon>
        <taxon>Stramenopiles</taxon>
        <taxon>Ochrophyta</taxon>
        <taxon>Bacillariophyta</taxon>
        <taxon>Coscinodiscophyceae</taxon>
        <taxon>Thalassiosirophycidae</taxon>
        <taxon>Stephanodiscales</taxon>
        <taxon>Stephanodiscaceae</taxon>
        <taxon>Cyclotella</taxon>
    </lineage>
</organism>
<dbReference type="SUPFAM" id="SSF88723">
    <property type="entry name" value="PIN domain-like"/>
    <property type="match status" value="1"/>
</dbReference>
<dbReference type="PANTHER" id="PTHR10434">
    <property type="entry name" value="1-ACYL-SN-GLYCEROL-3-PHOSPHATE ACYLTRANSFERASE"/>
    <property type="match status" value="1"/>
</dbReference>
<evidence type="ECO:0000256" key="1">
    <source>
        <dbReference type="ARBA" id="ARBA00005189"/>
    </source>
</evidence>
<comment type="caution">
    <text evidence="8">The sequence shown here is derived from an EMBL/GenBank/DDBJ whole genome shotgun (WGS) entry which is preliminary data.</text>
</comment>
<dbReference type="EMBL" id="JALLPJ020000084">
    <property type="protein sequence ID" value="KAL3802895.1"/>
    <property type="molecule type" value="Genomic_DNA"/>
</dbReference>
<gene>
    <name evidence="8" type="ORF">ACHAWO_010394</name>
</gene>
<dbReference type="PANTHER" id="PTHR10434:SF64">
    <property type="entry name" value="1-ACYL-SN-GLYCEROL-3-PHOSPHATE ACYLTRANSFERASE-RELATED"/>
    <property type="match status" value="1"/>
</dbReference>
<evidence type="ECO:0000259" key="7">
    <source>
        <dbReference type="SMART" id="SM00563"/>
    </source>
</evidence>
<evidence type="ECO:0000313" key="9">
    <source>
        <dbReference type="Proteomes" id="UP001530400"/>
    </source>
</evidence>
<dbReference type="InterPro" id="IPR029060">
    <property type="entry name" value="PIN-like_dom_sf"/>
</dbReference>
<keyword evidence="6" id="KW-0812">Transmembrane</keyword>
<dbReference type="Pfam" id="PF01553">
    <property type="entry name" value="Acyltransferase"/>
    <property type="match status" value="1"/>
</dbReference>
<keyword evidence="4" id="KW-0443">Lipid metabolism</keyword>
<comment type="pathway">
    <text evidence="1">Lipid metabolism.</text>
</comment>
<keyword evidence="3" id="KW-0808">Transferase</keyword>
<dbReference type="Proteomes" id="UP001530400">
    <property type="component" value="Unassembled WGS sequence"/>
</dbReference>
<keyword evidence="9" id="KW-1185">Reference proteome</keyword>
<dbReference type="Gene3D" id="3.40.50.1010">
    <property type="entry name" value="5'-nuclease"/>
    <property type="match status" value="1"/>
</dbReference>
<name>A0ABD3QRQ1_9STRA</name>
<feature type="transmembrane region" description="Helical" evidence="6">
    <location>
        <begin position="404"/>
        <end position="425"/>
    </location>
</feature>
<dbReference type="SMART" id="SM00563">
    <property type="entry name" value="PlsC"/>
    <property type="match status" value="1"/>
</dbReference>
<proteinExistence type="predicted"/>
<reference evidence="8 9" key="1">
    <citation type="submission" date="2024-10" db="EMBL/GenBank/DDBJ databases">
        <title>Updated reference genomes for cyclostephanoid diatoms.</title>
        <authorList>
            <person name="Roberts W.R."/>
            <person name="Alverson A.J."/>
        </authorList>
    </citation>
    <scope>NUCLEOTIDE SEQUENCE [LARGE SCALE GENOMIC DNA]</scope>
    <source>
        <strain evidence="8 9">AJA010-31</strain>
    </source>
</reference>
<evidence type="ECO:0000256" key="2">
    <source>
        <dbReference type="ARBA" id="ARBA00022516"/>
    </source>
</evidence>
<dbReference type="AlphaFoldDB" id="A0ABD3QRQ1"/>
<dbReference type="SUPFAM" id="SSF69593">
    <property type="entry name" value="Glycerol-3-phosphate (1)-acyltransferase"/>
    <property type="match status" value="1"/>
</dbReference>
<dbReference type="InterPro" id="IPR002123">
    <property type="entry name" value="Plipid/glycerol_acylTrfase"/>
</dbReference>
<evidence type="ECO:0000313" key="8">
    <source>
        <dbReference type="EMBL" id="KAL3802895.1"/>
    </source>
</evidence>
<evidence type="ECO:0000256" key="5">
    <source>
        <dbReference type="ARBA" id="ARBA00023315"/>
    </source>
</evidence>
<keyword evidence="6" id="KW-1133">Transmembrane helix</keyword>
<feature type="domain" description="Phospholipid/glycerol acyltransferase" evidence="7">
    <location>
        <begin position="477"/>
        <end position="610"/>
    </location>
</feature>
<keyword evidence="5" id="KW-0012">Acyltransferase</keyword>
<protein>
    <recommendedName>
        <fullName evidence="7">Phospholipid/glycerol acyltransferase domain-containing protein</fullName>
    </recommendedName>
</protein>
<keyword evidence="2" id="KW-0444">Lipid biosynthesis</keyword>
<sequence length="714" mass="79716">MGIQGLLPMLPGGAMSDSYMGFSRLRSLISPESHAISDDSRKIKADIDTGTLLYVCALKHRIAYNAGDYTHSVAEFHRQIVSLRVVYKWDMTIIFDGCPPPEKSPEHDRRKSKGDDGNNIIITSEFIALCAHACKRYFHNFVVSPAEADMQVCRRDPTAIAVTRDSDLVAYGLKTIVIVDNYSREEFRLIDMDCAVTDDTKEQYPLFWYYKKYGLQIIHFWAAVMGCDISKGPTKVGIDGIGKKVFFSALDSFDSQQSTTIIDSQTFAKVLPGSKSKRSLIELCIGLLLAEHPLSPLPSLRSVAGGCWLLVRCSLGCSKSVVTMKLLLGLGVMLAVASPGDGFTQPRGFQNKQFQLDVKPLKFVNSLSTINNGLKSSAASVLSPSSDASQGLGKVQSTIVRTLMISYILSMCIALPVSLFPVYLLHKIKLINRVQKEKMSLQIGQFCSRWMMRLFPFARKRVIVDTEDENYTNPQPCIWVCSHISLLDIFFVLALDKQMRGTKRRPIKILYWKGLESNPVTRLLFQMCGFIPVEMADNGNGVANEYDPKSFKQMLKSTKAAINEGFDIGLLPEGQPNPTPEKGLQPIFTGAYTLSKMSKRPIQMMALYGLHNMWHPDGRMPCTSREMAVRVYPKGRMFGGSEEFAATFEAVAGYFGVHGNDMPDKELEMWLDGTMWQTELSRRAAAKVESEKKDAVSIEVRDGEMKEVTETQKS</sequence>
<evidence type="ECO:0000256" key="3">
    <source>
        <dbReference type="ARBA" id="ARBA00022679"/>
    </source>
</evidence>
<evidence type="ECO:0000256" key="6">
    <source>
        <dbReference type="SAM" id="Phobius"/>
    </source>
</evidence>
<dbReference type="CDD" id="cd07989">
    <property type="entry name" value="LPLAT_AGPAT-like"/>
    <property type="match status" value="1"/>
</dbReference>
<dbReference type="GO" id="GO:0016746">
    <property type="term" value="F:acyltransferase activity"/>
    <property type="evidence" value="ECO:0007669"/>
    <property type="project" value="UniProtKB-KW"/>
</dbReference>
<dbReference type="GO" id="GO:0006629">
    <property type="term" value="P:lipid metabolic process"/>
    <property type="evidence" value="ECO:0007669"/>
    <property type="project" value="UniProtKB-KW"/>
</dbReference>
<keyword evidence="6" id="KW-0472">Membrane</keyword>